<evidence type="ECO:0000256" key="1">
    <source>
        <dbReference type="SAM" id="Phobius"/>
    </source>
</evidence>
<feature type="transmembrane region" description="Helical" evidence="1">
    <location>
        <begin position="38"/>
        <end position="60"/>
    </location>
</feature>
<comment type="caution">
    <text evidence="2">The sequence shown here is derived from an EMBL/GenBank/DDBJ whole genome shotgun (WGS) entry which is preliminary data.</text>
</comment>
<dbReference type="RefSeq" id="WP_035738020.1">
    <property type="nucleotide sequence ID" value="NZ_JACTRV010000023.1"/>
</dbReference>
<keyword evidence="1" id="KW-0472">Membrane</keyword>
<keyword evidence="1" id="KW-1133">Transmembrane helix</keyword>
<proteinExistence type="predicted"/>
<dbReference type="AlphaFoldDB" id="A0AAW3DBZ0"/>
<keyword evidence="1" id="KW-0812">Transmembrane</keyword>
<name>A0AAW3DBZ0_9GAMM</name>
<reference evidence="2 3" key="1">
    <citation type="submission" date="2014-04" db="EMBL/GenBank/DDBJ databases">
        <authorList>
            <person name="Bishop-Lilly K.A."/>
            <person name="Broomall S.M."/>
            <person name="Chain P.S."/>
            <person name="Chertkov O."/>
            <person name="Coyne S.R."/>
            <person name="Daligault H.E."/>
            <person name="Davenport K.W."/>
            <person name="Erkkila T."/>
            <person name="Frey K.G."/>
            <person name="Gibbons H.S."/>
            <person name="Gu W."/>
            <person name="Jaissle J."/>
            <person name="Johnson S.L."/>
            <person name="Koroleva G.I."/>
            <person name="Ladner J.T."/>
            <person name="Lo C.-C."/>
            <person name="Minogue T.D."/>
            <person name="Munk C."/>
            <person name="Palacios G.F."/>
            <person name="Redden C.L."/>
            <person name="Rosenzweig C.N."/>
            <person name="Scholz M.B."/>
            <person name="Teshima H."/>
            <person name="Xu Y."/>
        </authorList>
    </citation>
    <scope>NUCLEOTIDE SEQUENCE [LARGE SCALE GENOMIC DNA]</scope>
    <source>
        <strain evidence="2 3">FAJ</strain>
    </source>
</reference>
<evidence type="ECO:0000313" key="3">
    <source>
        <dbReference type="Proteomes" id="UP000029117"/>
    </source>
</evidence>
<evidence type="ECO:0000313" key="2">
    <source>
        <dbReference type="EMBL" id="KFJ43118.1"/>
    </source>
</evidence>
<protein>
    <submittedName>
        <fullName evidence="2">Uncharacterized protein</fullName>
    </submittedName>
</protein>
<organism evidence="2 3">
    <name type="scientific">Francisella philomiragia</name>
    <dbReference type="NCBI Taxonomy" id="28110"/>
    <lineage>
        <taxon>Bacteria</taxon>
        <taxon>Pseudomonadati</taxon>
        <taxon>Pseudomonadota</taxon>
        <taxon>Gammaproteobacteria</taxon>
        <taxon>Thiotrichales</taxon>
        <taxon>Francisellaceae</taxon>
        <taxon>Francisella</taxon>
    </lineage>
</organism>
<feature type="transmembrane region" description="Helical" evidence="1">
    <location>
        <begin position="6"/>
        <end position="26"/>
    </location>
</feature>
<feature type="transmembrane region" description="Helical" evidence="1">
    <location>
        <begin position="99"/>
        <end position="117"/>
    </location>
</feature>
<accession>A0AAW3DBZ0</accession>
<sequence length="239" mass="27892">MLSAIFTIFSYAFLGLILIGYIYFSFSILMESRARNRAFYFNIIIICLIIILFIFALAWLGRFDNLESAADLFNNLYWIVVTDFGVAFKYAWLGGTAPAITIIFLTLLIVYLCHVYISSIVMDSKIKAETKELVFELNELRQKTYDDKYKLQDANKARDEAISLLEDKTKEFNKKTLEFAQIAAKNNKYVRFYNENSEKIANSEKILQAKDSKITELEEIIKRRDLQIQRLKKSRKESN</sequence>
<dbReference type="EMBL" id="JOUE01000004">
    <property type="protein sequence ID" value="KFJ43118.1"/>
    <property type="molecule type" value="Genomic_DNA"/>
</dbReference>
<gene>
    <name evidence="2" type="ORF">DR78_1977</name>
</gene>
<dbReference type="Proteomes" id="UP000029117">
    <property type="component" value="Unassembled WGS sequence"/>
</dbReference>